<evidence type="ECO:0000313" key="3">
    <source>
        <dbReference type="EMBL" id="SKB79375.1"/>
    </source>
</evidence>
<dbReference type="GO" id="GO:0016627">
    <property type="term" value="F:oxidoreductase activity, acting on the CH-CH group of donors"/>
    <property type="evidence" value="ECO:0007669"/>
    <property type="project" value="InterPro"/>
</dbReference>
<reference evidence="4" key="1">
    <citation type="submission" date="2017-02" db="EMBL/GenBank/DDBJ databases">
        <authorList>
            <person name="Varghese N."/>
            <person name="Submissions S."/>
        </authorList>
    </citation>
    <scope>NUCLEOTIDE SEQUENCE [LARGE SCALE GENOMIC DNA]</scope>
    <source>
        <strain evidence="4">R11H</strain>
    </source>
</reference>
<dbReference type="Proteomes" id="UP000190044">
    <property type="component" value="Unassembled WGS sequence"/>
</dbReference>
<dbReference type="InterPro" id="IPR046373">
    <property type="entry name" value="Acyl-CoA_Oxase/DH_mid-dom_sf"/>
</dbReference>
<keyword evidence="4" id="KW-1185">Reference proteome</keyword>
<evidence type="ECO:0000313" key="4">
    <source>
        <dbReference type="Proteomes" id="UP000190044"/>
    </source>
</evidence>
<organism evidence="3 4">
    <name type="scientific">Sphingopyxis flava</name>
    <dbReference type="NCBI Taxonomy" id="1507287"/>
    <lineage>
        <taxon>Bacteria</taxon>
        <taxon>Pseudomonadati</taxon>
        <taxon>Pseudomonadota</taxon>
        <taxon>Alphaproteobacteria</taxon>
        <taxon>Sphingomonadales</taxon>
        <taxon>Sphingomonadaceae</taxon>
        <taxon>Sphingopyxis</taxon>
    </lineage>
</organism>
<gene>
    <name evidence="3" type="ORF">SAMN06295937_101923</name>
</gene>
<dbReference type="RefSeq" id="WP_079639426.1">
    <property type="nucleotide sequence ID" value="NZ_FUYP01000019.1"/>
</dbReference>
<dbReference type="InterPro" id="IPR036250">
    <property type="entry name" value="AcylCo_DH-like_C"/>
</dbReference>
<dbReference type="Gene3D" id="1.20.140.10">
    <property type="entry name" value="Butyryl-CoA Dehydrogenase, subunit A, domain 3"/>
    <property type="match status" value="1"/>
</dbReference>
<dbReference type="EMBL" id="FUYP01000019">
    <property type="protein sequence ID" value="SKB79375.1"/>
    <property type="molecule type" value="Genomic_DNA"/>
</dbReference>
<dbReference type="OrthoDB" id="7316074at2"/>
<dbReference type="SUPFAM" id="SSF47203">
    <property type="entry name" value="Acyl-CoA dehydrogenase C-terminal domain-like"/>
    <property type="match status" value="1"/>
</dbReference>
<accession>A0A1T5E694</accession>
<evidence type="ECO:0000256" key="1">
    <source>
        <dbReference type="ARBA" id="ARBA00023002"/>
    </source>
</evidence>
<feature type="domain" description="Acyl-CoA dehydrogenase C-terminal" evidence="2">
    <location>
        <begin position="86"/>
        <end position="216"/>
    </location>
</feature>
<dbReference type="Pfam" id="PF08028">
    <property type="entry name" value="Acyl-CoA_dh_2"/>
    <property type="match status" value="1"/>
</dbReference>
<dbReference type="Gene3D" id="2.40.110.10">
    <property type="entry name" value="Butyryl-CoA Dehydrogenase, subunit A, domain 2"/>
    <property type="match status" value="1"/>
</dbReference>
<proteinExistence type="predicted"/>
<sequence>MIYENGAPRFVNGTKAPETRVFLIPADKVRPLGNWDTLGLRATGSIDYEVTDVFVPSDMTHPSTDVVGRRGGDSYRIGVVGFSAIGHTGVALGHGRTVLDLLSELVHSPSSGPTLNGLIGSDAFLEDFAIAEGRLRAARALSYDVWSDIEDTISKGEAVPVRQFTWARLAVSHATTALKENALFAHQVSGGVGLRAGRLQRALRDSLSATQHLVVSSNSVRDAGRDFLGLAENMKWTPRGLVNAN</sequence>
<evidence type="ECO:0000259" key="2">
    <source>
        <dbReference type="Pfam" id="PF08028"/>
    </source>
</evidence>
<name>A0A1T5E694_9SPHN</name>
<keyword evidence="1" id="KW-0560">Oxidoreductase</keyword>
<dbReference type="InterPro" id="IPR013107">
    <property type="entry name" value="Acyl-CoA_DH_C"/>
</dbReference>
<protein>
    <submittedName>
        <fullName evidence="3">Acyl-CoA dehydrogenase, C-terminal domain</fullName>
    </submittedName>
</protein>
<dbReference type="AlphaFoldDB" id="A0A1T5E694"/>